<sequence length="362" mass="41524">MVTWKERHRLVVFLGKIEDQKGRRMEKEGISSILKGKRDGYCDKKGNWRYHEEGAGQWRKKNLLIGKILRGMITRLLTNSIKRFIEENKVNPWLWLPMEARFLIKWANPDLQILENGRENLCGSNRKKVIQTWDSQYFRGETMVVVAKKNYALDQWGKPESRVDDKSLGLPVWSLKSRIKDTDSTESMSGSRSKSCSKTSSSKSSGNVINGKFGKLGPLKLEEQLKETVALPSPIPCRSRSGMMEMREEADSFHSHSHFMSPSFEEPEFKRLQSRSFRSSTSYSSQTSFVFFFLPRKLSPSSTASSELGNSKMEELGRRKSLYGSSTTTSPSPPRQMNDERNELSRGRREDQVNSKSGNWVL</sequence>
<dbReference type="EMBL" id="QGNW01000505">
    <property type="protein sequence ID" value="RVW69172.1"/>
    <property type="molecule type" value="Genomic_DNA"/>
</dbReference>
<dbReference type="AlphaFoldDB" id="A0A438GAD2"/>
<reference evidence="2 3" key="1">
    <citation type="journal article" date="2018" name="PLoS Genet.">
        <title>Population sequencing reveals clonal diversity and ancestral inbreeding in the grapevine cultivar Chardonnay.</title>
        <authorList>
            <person name="Roach M.J."/>
            <person name="Johnson D.L."/>
            <person name="Bohlmann J."/>
            <person name="van Vuuren H.J."/>
            <person name="Jones S.J."/>
            <person name="Pretorius I.S."/>
            <person name="Schmidt S.A."/>
            <person name="Borneman A.R."/>
        </authorList>
    </citation>
    <scope>NUCLEOTIDE SEQUENCE [LARGE SCALE GENOMIC DNA]</scope>
    <source>
        <strain evidence="3">cv. Chardonnay</strain>
        <tissue evidence="2">Leaf</tissue>
    </source>
</reference>
<evidence type="ECO:0000256" key="1">
    <source>
        <dbReference type="SAM" id="MobiDB-lite"/>
    </source>
</evidence>
<evidence type="ECO:0000313" key="2">
    <source>
        <dbReference type="EMBL" id="RVW69172.1"/>
    </source>
</evidence>
<feature type="region of interest" description="Disordered" evidence="1">
    <location>
        <begin position="300"/>
        <end position="362"/>
    </location>
</feature>
<gene>
    <name evidence="2" type="ORF">CK203_059569</name>
</gene>
<feature type="region of interest" description="Disordered" evidence="1">
    <location>
        <begin position="181"/>
        <end position="209"/>
    </location>
</feature>
<protein>
    <submittedName>
        <fullName evidence="2">Uncharacterized protein</fullName>
    </submittedName>
</protein>
<name>A0A438GAD2_VITVI</name>
<feature type="compositionally biased region" description="Low complexity" evidence="1">
    <location>
        <begin position="187"/>
        <end position="205"/>
    </location>
</feature>
<proteinExistence type="predicted"/>
<accession>A0A438GAD2</accession>
<evidence type="ECO:0000313" key="3">
    <source>
        <dbReference type="Proteomes" id="UP000288805"/>
    </source>
</evidence>
<dbReference type="PANTHER" id="PTHR34059">
    <property type="entry name" value="EXPRESSED PROTEIN"/>
    <property type="match status" value="1"/>
</dbReference>
<dbReference type="Proteomes" id="UP000288805">
    <property type="component" value="Unassembled WGS sequence"/>
</dbReference>
<feature type="compositionally biased region" description="Polar residues" evidence="1">
    <location>
        <begin position="300"/>
        <end position="309"/>
    </location>
</feature>
<organism evidence="2 3">
    <name type="scientific">Vitis vinifera</name>
    <name type="common">Grape</name>
    <dbReference type="NCBI Taxonomy" id="29760"/>
    <lineage>
        <taxon>Eukaryota</taxon>
        <taxon>Viridiplantae</taxon>
        <taxon>Streptophyta</taxon>
        <taxon>Embryophyta</taxon>
        <taxon>Tracheophyta</taxon>
        <taxon>Spermatophyta</taxon>
        <taxon>Magnoliopsida</taxon>
        <taxon>eudicotyledons</taxon>
        <taxon>Gunneridae</taxon>
        <taxon>Pentapetalae</taxon>
        <taxon>rosids</taxon>
        <taxon>Vitales</taxon>
        <taxon>Vitaceae</taxon>
        <taxon>Viteae</taxon>
        <taxon>Vitis</taxon>
    </lineage>
</organism>
<feature type="compositionally biased region" description="Basic and acidic residues" evidence="1">
    <location>
        <begin position="337"/>
        <end position="353"/>
    </location>
</feature>
<comment type="caution">
    <text evidence="2">The sequence shown here is derived from an EMBL/GenBank/DDBJ whole genome shotgun (WGS) entry which is preliminary data.</text>
</comment>
<dbReference type="PANTHER" id="PTHR34059:SF6">
    <property type="entry name" value="DUF4408 DOMAIN-CONTAINING PROTEIN"/>
    <property type="match status" value="1"/>
</dbReference>